<dbReference type="Pfam" id="PF00255">
    <property type="entry name" value="GSHPx"/>
    <property type="match status" value="1"/>
</dbReference>
<dbReference type="PIRSF" id="PIRSF000303">
    <property type="entry name" value="Glutathion_perox"/>
    <property type="match status" value="1"/>
</dbReference>
<sequence>MTKFAYDFEFHTIEGGHLPLETYRDKVVLVVNTASKCGLTPQYEGLEQLYSDYKDQGLVVLGVPCNQFAGQEPGTEAEIKDFCETTFHVDFPMTAKTDVKGDTAHPFYKWAKEVLGEPAEPVWNFHKILVGKDGKLIRAFGPRTEPQDEEVVGAIKAAL</sequence>
<keyword evidence="2 4" id="KW-0575">Peroxidase</keyword>
<name>A0ABV2EDD0_9CAUL</name>
<dbReference type="GO" id="GO:0004602">
    <property type="term" value="F:glutathione peroxidase activity"/>
    <property type="evidence" value="ECO:0007669"/>
    <property type="project" value="UniProtKB-EC"/>
</dbReference>
<dbReference type="Proteomes" id="UP001549110">
    <property type="component" value="Unassembled WGS sequence"/>
</dbReference>
<dbReference type="RefSeq" id="WP_331932811.1">
    <property type="nucleotide sequence ID" value="NZ_JBEPLU010000001.1"/>
</dbReference>
<keyword evidence="7" id="KW-1185">Reference proteome</keyword>
<reference evidence="6 7" key="1">
    <citation type="submission" date="2024-06" db="EMBL/GenBank/DDBJ databases">
        <title>Genomic Encyclopedia of Type Strains, Phase IV (KMG-IV): sequencing the most valuable type-strain genomes for metagenomic binning, comparative biology and taxonomic classification.</title>
        <authorList>
            <person name="Goeker M."/>
        </authorList>
    </citation>
    <scope>NUCLEOTIDE SEQUENCE [LARGE SCALE GENOMIC DNA]</scope>
    <source>
        <strain evidence="6 7">DSM 17809</strain>
    </source>
</reference>
<feature type="domain" description="Thioredoxin" evidence="5">
    <location>
        <begin position="1"/>
        <end position="157"/>
    </location>
</feature>
<evidence type="ECO:0000313" key="6">
    <source>
        <dbReference type="EMBL" id="MET3525034.1"/>
    </source>
</evidence>
<dbReference type="Gene3D" id="3.40.30.10">
    <property type="entry name" value="Glutaredoxin"/>
    <property type="match status" value="1"/>
</dbReference>
<dbReference type="CDD" id="cd00340">
    <property type="entry name" value="GSH_Peroxidase"/>
    <property type="match status" value="1"/>
</dbReference>
<comment type="similarity">
    <text evidence="1 4">Belongs to the glutathione peroxidase family.</text>
</comment>
<dbReference type="InterPro" id="IPR029759">
    <property type="entry name" value="GPX_AS"/>
</dbReference>
<evidence type="ECO:0000259" key="5">
    <source>
        <dbReference type="PROSITE" id="PS51352"/>
    </source>
</evidence>
<evidence type="ECO:0000256" key="2">
    <source>
        <dbReference type="ARBA" id="ARBA00022559"/>
    </source>
</evidence>
<evidence type="ECO:0000313" key="7">
    <source>
        <dbReference type="Proteomes" id="UP001549110"/>
    </source>
</evidence>
<gene>
    <name evidence="6" type="ORF">ABID41_000129</name>
</gene>
<dbReference type="InterPro" id="IPR013766">
    <property type="entry name" value="Thioredoxin_domain"/>
</dbReference>
<evidence type="ECO:0000256" key="1">
    <source>
        <dbReference type="ARBA" id="ARBA00006926"/>
    </source>
</evidence>
<dbReference type="PANTHER" id="PTHR11592:SF78">
    <property type="entry name" value="GLUTATHIONE PEROXIDASE"/>
    <property type="match status" value="1"/>
</dbReference>
<dbReference type="InterPro" id="IPR000889">
    <property type="entry name" value="Glutathione_peroxidase"/>
</dbReference>
<dbReference type="PROSITE" id="PS51355">
    <property type="entry name" value="GLUTATHIONE_PEROXID_3"/>
    <property type="match status" value="1"/>
</dbReference>
<dbReference type="PROSITE" id="PS51352">
    <property type="entry name" value="THIOREDOXIN_2"/>
    <property type="match status" value="1"/>
</dbReference>
<dbReference type="EMBL" id="JBEPLU010000001">
    <property type="protein sequence ID" value="MET3525034.1"/>
    <property type="molecule type" value="Genomic_DNA"/>
</dbReference>
<proteinExistence type="inferred from homology"/>
<comment type="caution">
    <text evidence="6">The sequence shown here is derived from an EMBL/GenBank/DDBJ whole genome shotgun (WGS) entry which is preliminary data.</text>
</comment>
<evidence type="ECO:0000256" key="4">
    <source>
        <dbReference type="RuleBase" id="RU000499"/>
    </source>
</evidence>
<dbReference type="InterPro" id="IPR036249">
    <property type="entry name" value="Thioredoxin-like_sf"/>
</dbReference>
<accession>A0ABV2EDD0</accession>
<dbReference type="PRINTS" id="PR01011">
    <property type="entry name" value="GLUTPROXDASE"/>
</dbReference>
<organism evidence="6 7">
    <name type="scientific">Phenylobacterium koreense</name>
    <dbReference type="NCBI Taxonomy" id="266125"/>
    <lineage>
        <taxon>Bacteria</taxon>
        <taxon>Pseudomonadati</taxon>
        <taxon>Pseudomonadota</taxon>
        <taxon>Alphaproteobacteria</taxon>
        <taxon>Caulobacterales</taxon>
        <taxon>Caulobacteraceae</taxon>
        <taxon>Phenylobacterium</taxon>
    </lineage>
</organism>
<dbReference type="PANTHER" id="PTHR11592">
    <property type="entry name" value="GLUTATHIONE PEROXIDASE"/>
    <property type="match status" value="1"/>
</dbReference>
<protein>
    <recommendedName>
        <fullName evidence="4">Glutathione peroxidase</fullName>
    </recommendedName>
</protein>
<dbReference type="SUPFAM" id="SSF52833">
    <property type="entry name" value="Thioredoxin-like"/>
    <property type="match status" value="1"/>
</dbReference>
<dbReference type="PROSITE" id="PS00460">
    <property type="entry name" value="GLUTATHIONE_PEROXID_1"/>
    <property type="match status" value="1"/>
</dbReference>
<keyword evidence="3 4" id="KW-0560">Oxidoreductase</keyword>
<evidence type="ECO:0000256" key="3">
    <source>
        <dbReference type="ARBA" id="ARBA00023002"/>
    </source>
</evidence>